<comment type="subcellular location">
    <subcellularLocation>
        <location evidence="1">Cell membrane</location>
        <topology evidence="1">Multi-pass membrane protein</topology>
    </subcellularLocation>
</comment>
<evidence type="ECO:0000256" key="5">
    <source>
        <dbReference type="ARBA" id="ARBA00023136"/>
    </source>
</evidence>
<dbReference type="PANTHER" id="PTHR33529:SF6">
    <property type="entry name" value="YJGP_YJGQ FAMILY PERMEASE"/>
    <property type="match status" value="1"/>
</dbReference>
<dbReference type="PANTHER" id="PTHR33529">
    <property type="entry name" value="SLR0882 PROTEIN-RELATED"/>
    <property type="match status" value="1"/>
</dbReference>
<feature type="transmembrane region" description="Helical" evidence="6">
    <location>
        <begin position="197"/>
        <end position="217"/>
    </location>
</feature>
<proteinExistence type="predicted"/>
<protein>
    <submittedName>
        <fullName evidence="7">LptF/LptG family permease</fullName>
    </submittedName>
</protein>
<keyword evidence="4 6" id="KW-1133">Transmembrane helix</keyword>
<dbReference type="GO" id="GO:0015920">
    <property type="term" value="P:lipopolysaccharide transport"/>
    <property type="evidence" value="ECO:0007669"/>
    <property type="project" value="TreeGrafter"/>
</dbReference>
<reference evidence="7 8" key="1">
    <citation type="submission" date="2020-10" db="EMBL/GenBank/DDBJ databases">
        <title>Connecting structure to function with the recovery of over 1000 high-quality activated sludge metagenome-assembled genomes encoding full-length rRNA genes using long-read sequencing.</title>
        <authorList>
            <person name="Singleton C.M."/>
            <person name="Petriglieri F."/>
            <person name="Kristensen J.M."/>
            <person name="Kirkegaard R.H."/>
            <person name="Michaelsen T.Y."/>
            <person name="Andersen M.H."/>
            <person name="Karst S.M."/>
            <person name="Dueholm M.S."/>
            <person name="Nielsen P.H."/>
            <person name="Albertsen M."/>
        </authorList>
    </citation>
    <scope>NUCLEOTIDE SEQUENCE [LARGE SCALE GENOMIC DNA]</scope>
    <source>
        <strain evidence="7">OdNE_18-Q3-R46-58_MAXAC.008</strain>
    </source>
</reference>
<feature type="transmembrane region" description="Helical" evidence="6">
    <location>
        <begin position="371"/>
        <end position="391"/>
    </location>
</feature>
<evidence type="ECO:0000256" key="2">
    <source>
        <dbReference type="ARBA" id="ARBA00022475"/>
    </source>
</evidence>
<dbReference type="Pfam" id="PF03739">
    <property type="entry name" value="LptF_LptG"/>
    <property type="match status" value="2"/>
</dbReference>
<gene>
    <name evidence="7" type="ORF">IPN91_12440</name>
</gene>
<dbReference type="GO" id="GO:0043190">
    <property type="term" value="C:ATP-binding cassette (ABC) transporter complex"/>
    <property type="evidence" value="ECO:0007669"/>
    <property type="project" value="TreeGrafter"/>
</dbReference>
<name>A0A936F5E3_9BACT</name>
<evidence type="ECO:0000256" key="4">
    <source>
        <dbReference type="ARBA" id="ARBA00022989"/>
    </source>
</evidence>
<dbReference type="Proteomes" id="UP000709959">
    <property type="component" value="Unassembled WGS sequence"/>
</dbReference>
<feature type="transmembrane region" description="Helical" evidence="6">
    <location>
        <begin position="21"/>
        <end position="42"/>
    </location>
</feature>
<evidence type="ECO:0000256" key="3">
    <source>
        <dbReference type="ARBA" id="ARBA00022692"/>
    </source>
</evidence>
<dbReference type="InterPro" id="IPR005495">
    <property type="entry name" value="LptG/LptF_permease"/>
</dbReference>
<organism evidence="7 8">
    <name type="scientific">Candidatus Geothrix odensensis</name>
    <dbReference type="NCBI Taxonomy" id="2954440"/>
    <lineage>
        <taxon>Bacteria</taxon>
        <taxon>Pseudomonadati</taxon>
        <taxon>Acidobacteriota</taxon>
        <taxon>Holophagae</taxon>
        <taxon>Holophagales</taxon>
        <taxon>Holophagaceae</taxon>
        <taxon>Geothrix</taxon>
    </lineage>
</organism>
<comment type="caution">
    <text evidence="7">The sequence shown here is derived from an EMBL/GenBank/DDBJ whole genome shotgun (WGS) entry which is preliminary data.</text>
</comment>
<dbReference type="AlphaFoldDB" id="A0A936F5E3"/>
<keyword evidence="3 6" id="KW-0812">Transmembrane</keyword>
<evidence type="ECO:0000313" key="7">
    <source>
        <dbReference type="EMBL" id="MBK8573422.1"/>
    </source>
</evidence>
<evidence type="ECO:0000256" key="6">
    <source>
        <dbReference type="SAM" id="Phobius"/>
    </source>
</evidence>
<evidence type="ECO:0000256" key="1">
    <source>
        <dbReference type="ARBA" id="ARBA00004651"/>
    </source>
</evidence>
<feature type="transmembrane region" description="Helical" evidence="6">
    <location>
        <begin position="141"/>
        <end position="169"/>
    </location>
</feature>
<evidence type="ECO:0000313" key="8">
    <source>
        <dbReference type="Proteomes" id="UP000709959"/>
    </source>
</evidence>
<feature type="transmembrane region" description="Helical" evidence="6">
    <location>
        <begin position="341"/>
        <end position="359"/>
    </location>
</feature>
<accession>A0A936F5E3</accession>
<keyword evidence="5 6" id="KW-0472">Membrane</keyword>
<sequence>MILTYYFLMKSMENLVLDGRLPAVGPTLLLPLLFLWAGWSILNRRLSPHQARTGFGGQFHRLGRLLGLAPLQAQLARGQSVLAQWLHHRGNRRGVFRHWATLAWWRNWGMTMGSLLVLDLLVEFSSLAGDLTRNHIHLVDFLLYWLWDLPPFLEVAFPVSFLLGTMLVLSEGGLTREWLAIRAGGISLVQWLWASRYAWGTVALATFLLQAGLAPMARTRARSMYHRIIRRPPPQGDNSPWMYLGSTGVLWHLSPEVRWGFPLKPPFEAPALLRWRPGEERVQALPWGGVGLVPGPLALALFPDRALLKAPSASEAATRDLIEWQRWAPDPERGYLLWNRLLGWISGPILVMAMLSYALPGPRQGRGQAIGAGLVGGLLYLGLQTLFGGAARAADIPAAWGFLAPCLLIAAFGLIRLARLRT</sequence>
<dbReference type="EMBL" id="JADKCH010000018">
    <property type="protein sequence ID" value="MBK8573422.1"/>
    <property type="molecule type" value="Genomic_DNA"/>
</dbReference>
<feature type="transmembrane region" description="Helical" evidence="6">
    <location>
        <begin position="284"/>
        <end position="302"/>
    </location>
</feature>
<keyword evidence="2" id="KW-1003">Cell membrane</keyword>
<feature type="transmembrane region" description="Helical" evidence="6">
    <location>
        <begin position="397"/>
        <end position="418"/>
    </location>
</feature>